<dbReference type="PANTHER" id="PTHR42307">
    <property type="entry name" value="PUP DEAMIDASE/DEPUPYLASE"/>
    <property type="match status" value="1"/>
</dbReference>
<keyword evidence="1" id="KW-0436">Ligase</keyword>
<gene>
    <name evidence="1" type="primary">pafA_2</name>
    <name evidence="1" type="ORF">LELLBOIK_00019</name>
</gene>
<dbReference type="AlphaFoldDB" id="A0A7G9YSC0"/>
<proteinExistence type="predicted"/>
<dbReference type="GO" id="GO:0070490">
    <property type="term" value="P:protein pupylation"/>
    <property type="evidence" value="ECO:0007669"/>
    <property type="project" value="TreeGrafter"/>
</dbReference>
<dbReference type="InterPro" id="IPR004347">
    <property type="entry name" value="Pup_ligase/deamidase"/>
</dbReference>
<protein>
    <submittedName>
        <fullName evidence="1">Pup--protein ligase</fullName>
        <ecNumber evidence="1">6.3.1.19</ecNumber>
    </submittedName>
</protein>
<dbReference type="Pfam" id="PF03136">
    <property type="entry name" value="Pup_ligase"/>
    <property type="match status" value="1"/>
</dbReference>
<dbReference type="EMBL" id="MT631455">
    <property type="protein sequence ID" value="QNO50904.1"/>
    <property type="molecule type" value="Genomic_DNA"/>
</dbReference>
<sequence>MDLNKWQGVEHEFRVGISSESPGLYRYARFYHVDEVIHALETYTFFDGTDAICSKLRRRNDGFLRNGSRIYICTGGHLEIATPECRNAFEALKYDKAAELYMQIGVERANKKYREKLRKRANAPSYIQCWKANVEIDKRYSRGTHESYAVVRRNFVGKENLFIPFLILRKIFFGAGGFVAEKEGLKYVISPKAMVSKRVLTESPSQWPILSTRDEPLGTKDKYRVHVTSGEGVRSEVTRLLNNALTSYVLDAIETGKLSHVEDIWNPLQTFKDISANTEGDWRVKLTNGRTELAIDYLEANYLAVIEELFEERETSYWDKYVLDTFKRLCDKFRQGLLEDPYVVRRLEWVMKLWVIKNEINDFDYKYTSKGKFDYRSIYMMDEEIEKEIAASFDFTNLCDYDLYERIADKIGVERILTEEEIGEALLFPPKDSRAELRVRLASEFGNAALSWNKITINREPKIKIDLGRPTGEEYSRMFERYPELARMPSAVVVFLRERRRGEATRQVLVRLLAEEEDIRGWEEEISREIRNRIVRNPYLDYLLYSNNKTYRFDELDGWNEDTIKKRLEEINRAEEESRGKEEEV</sequence>
<organism evidence="1">
    <name type="scientific">Candidatus Methanophagaceae archaeon ANME-1 ERB6</name>
    <dbReference type="NCBI Taxonomy" id="2759912"/>
    <lineage>
        <taxon>Archaea</taxon>
        <taxon>Methanobacteriati</taxon>
        <taxon>Methanobacteriota</taxon>
        <taxon>Stenosarchaea group</taxon>
        <taxon>Methanomicrobia</taxon>
        <taxon>Candidatus Methanophagales</taxon>
        <taxon>Candidatus Methanophagaceae</taxon>
    </lineage>
</organism>
<evidence type="ECO:0000313" key="1">
    <source>
        <dbReference type="EMBL" id="QNO50904.1"/>
    </source>
</evidence>
<reference evidence="1" key="1">
    <citation type="submission" date="2020-06" db="EMBL/GenBank/DDBJ databases">
        <title>Unique genomic features of the anaerobic methanotrophic archaea.</title>
        <authorList>
            <person name="Chadwick G.L."/>
            <person name="Skennerton C.T."/>
            <person name="Laso-Perez R."/>
            <person name="Leu A.O."/>
            <person name="Speth D.R."/>
            <person name="Yu H."/>
            <person name="Morgan-Lang C."/>
            <person name="Hatzenpichler R."/>
            <person name="Goudeau D."/>
            <person name="Malmstrom R."/>
            <person name="Brazelton W.J."/>
            <person name="Woyke T."/>
            <person name="Hallam S.J."/>
            <person name="Tyson G.W."/>
            <person name="Wegener G."/>
            <person name="Boetius A."/>
            <person name="Orphan V."/>
        </authorList>
    </citation>
    <scope>NUCLEOTIDE SEQUENCE</scope>
</reference>
<dbReference type="EC" id="6.3.1.19" evidence="1"/>
<accession>A0A7G9YSC0</accession>
<dbReference type="GO" id="GO:0010498">
    <property type="term" value="P:proteasomal protein catabolic process"/>
    <property type="evidence" value="ECO:0007669"/>
    <property type="project" value="InterPro"/>
</dbReference>
<dbReference type="GO" id="GO:0016874">
    <property type="term" value="F:ligase activity"/>
    <property type="evidence" value="ECO:0007669"/>
    <property type="project" value="UniProtKB-KW"/>
</dbReference>
<dbReference type="GO" id="GO:0019941">
    <property type="term" value="P:modification-dependent protein catabolic process"/>
    <property type="evidence" value="ECO:0007669"/>
    <property type="project" value="InterPro"/>
</dbReference>
<dbReference type="GO" id="GO:0005524">
    <property type="term" value="F:ATP binding"/>
    <property type="evidence" value="ECO:0007669"/>
    <property type="project" value="TreeGrafter"/>
</dbReference>
<dbReference type="PANTHER" id="PTHR42307:SF2">
    <property type="entry name" value="PUP DEAMIDASE_DEPUPYLASE"/>
    <property type="match status" value="1"/>
</dbReference>
<name>A0A7G9YSC0_9EURY</name>